<protein>
    <submittedName>
        <fullName evidence="9">Fumarylacetoacetate hydrolase family protein</fullName>
    </submittedName>
</protein>
<dbReference type="Gene3D" id="3.90.850.10">
    <property type="entry name" value="Fumarylacetoacetase-like, C-terminal domain"/>
    <property type="match status" value="1"/>
</dbReference>
<accession>A0A937SBH3</accession>
<dbReference type="GO" id="GO:0018800">
    <property type="term" value="F:5-oxopent-3-ene-1,2,5-tricarboxylate decarboxylase activity"/>
    <property type="evidence" value="ECO:0007669"/>
    <property type="project" value="UniProtKB-EC"/>
</dbReference>
<dbReference type="AlphaFoldDB" id="A0A937SBH3"/>
<comment type="function">
    <text evidence="5">Decarboxylates OPET (5-oxo-pent-3-ene-1,2,5-tricarboxylic acid) into HHDD (2-hydroxy-hept-2,4-diene-1,7-dioate) and isomerizes it to OHED (2-oxo-hept-3-ene-1,7-dioate).</text>
</comment>
<evidence type="ECO:0000256" key="4">
    <source>
        <dbReference type="ARBA" id="ARBA00052790"/>
    </source>
</evidence>
<evidence type="ECO:0000256" key="2">
    <source>
        <dbReference type="ARBA" id="ARBA00022723"/>
    </source>
</evidence>
<dbReference type="InterPro" id="IPR011234">
    <property type="entry name" value="Fumarylacetoacetase-like_C"/>
</dbReference>
<name>A0A937SBH3_9GAMM</name>
<evidence type="ECO:0000313" key="9">
    <source>
        <dbReference type="EMBL" id="MBL6903863.1"/>
    </source>
</evidence>
<evidence type="ECO:0000256" key="6">
    <source>
        <dbReference type="ARBA" id="ARBA00060569"/>
    </source>
</evidence>
<dbReference type="GO" id="GO:0008704">
    <property type="term" value="F:5-carboxymethyl-2-hydroxymuconate delta-isomerase activity"/>
    <property type="evidence" value="ECO:0007669"/>
    <property type="project" value="UniProtKB-EC"/>
</dbReference>
<sequence length="303" mass="33076">MGFKLANINGKSSLVHGDSYYDISTISEGKISSDPSSILNSLSDLHELSRKIDNFEATGFIENSVLKAPITNSKNCFAVGLNYKAHAEESGMEIPPFPMVFTKHTSCIVGPFDDIEMKSDIVDYEAELVVVIGKEGKNISKENAWDHIAGLTVGQDISDRAVQFHSTPPQFNLGKSFDTFGPIGPFLVSPDLVANKNAVHLECYINDELRQESSTDDLIFTVPDIISYISEFLTLNTGDLIFTGTPSGVGATQGKLLKHGDIVTTSIKEIGTIKNKCVRIKDHSNISFMPEFLKGKIPPNDDS</sequence>
<evidence type="ECO:0000256" key="1">
    <source>
        <dbReference type="ARBA" id="ARBA00010211"/>
    </source>
</evidence>
<gene>
    <name evidence="9" type="ORF">ISR29_06660</name>
</gene>
<comment type="catalytic activity">
    <reaction evidence="3">
        <text>(3E,5R)-5-carboxy-2-oxohept-3-enedioate + H(+) = (4Z)-2-oxohept-4-enedioate + CO2</text>
        <dbReference type="Rhea" id="RHEA:14397"/>
        <dbReference type="ChEBI" id="CHEBI:15378"/>
        <dbReference type="ChEBI" id="CHEBI:16526"/>
        <dbReference type="ChEBI" id="CHEBI:87491"/>
        <dbReference type="ChEBI" id="CHEBI:87507"/>
        <dbReference type="EC" id="4.1.1.68"/>
    </reaction>
</comment>
<proteinExistence type="inferred from homology"/>
<comment type="pathway">
    <text evidence="7">Aromatic compound metabolism; 4-hydroxyphenylacetate degradation; pyruvate and succinate semialdehyde from 4-hydroxyphenylacetate: step 5/7.</text>
</comment>
<organism evidence="9 10">
    <name type="scientific">SAR86 cluster bacterium</name>
    <dbReference type="NCBI Taxonomy" id="2030880"/>
    <lineage>
        <taxon>Bacteria</taxon>
        <taxon>Pseudomonadati</taxon>
        <taxon>Pseudomonadota</taxon>
        <taxon>Gammaproteobacteria</taxon>
        <taxon>SAR86 cluster</taxon>
    </lineage>
</organism>
<evidence type="ECO:0000256" key="3">
    <source>
        <dbReference type="ARBA" id="ARBA00051258"/>
    </source>
</evidence>
<feature type="domain" description="Fumarylacetoacetase-like C-terminal" evidence="8">
    <location>
        <begin position="76"/>
        <end position="276"/>
    </location>
</feature>
<evidence type="ECO:0000313" key="10">
    <source>
        <dbReference type="Proteomes" id="UP000705230"/>
    </source>
</evidence>
<dbReference type="FunFam" id="3.90.850.10:FF:000002">
    <property type="entry name" value="2-hydroxyhepta-2,4-diene-1,7-dioate isomerase"/>
    <property type="match status" value="1"/>
</dbReference>
<dbReference type="EMBL" id="JADHSG010000027">
    <property type="protein sequence ID" value="MBL6903863.1"/>
    <property type="molecule type" value="Genomic_DNA"/>
</dbReference>
<dbReference type="InterPro" id="IPR036663">
    <property type="entry name" value="Fumarylacetoacetase_C_sf"/>
</dbReference>
<comment type="catalytic activity">
    <reaction evidence="4">
        <text>(2E,4Z)-5-hydroxypenta-2,4-diene-1,2,5-tricarboxylate = (3E,5R)-5-carboxy-2-oxohept-3-enedioate</text>
        <dbReference type="Rhea" id="RHEA:18813"/>
        <dbReference type="ChEBI" id="CHEBI:47961"/>
        <dbReference type="ChEBI" id="CHEBI:87491"/>
        <dbReference type="EC" id="5.3.3.10"/>
    </reaction>
</comment>
<evidence type="ECO:0000256" key="5">
    <source>
        <dbReference type="ARBA" id="ARBA00057150"/>
    </source>
</evidence>
<comment type="similarity">
    <text evidence="1">Belongs to the FAH family.</text>
</comment>
<dbReference type="Pfam" id="PF01557">
    <property type="entry name" value="FAA_hydrolase"/>
    <property type="match status" value="1"/>
</dbReference>
<reference evidence="9" key="1">
    <citation type="submission" date="2020-10" db="EMBL/GenBank/DDBJ databases">
        <title>Microbiome of the Black Sea water column analyzed by genome centric metagenomics.</title>
        <authorList>
            <person name="Cabello-Yeves P.J."/>
            <person name="Callieri C."/>
            <person name="Picazo A."/>
            <person name="Mehrshad M."/>
            <person name="Haro-Moreno J.M."/>
            <person name="Roda-Garcia J."/>
            <person name="Dzembekova N."/>
            <person name="Slabakova V."/>
            <person name="Slabakova N."/>
            <person name="Moncheva S."/>
            <person name="Rodriguez-Valera F."/>
        </authorList>
    </citation>
    <scope>NUCLEOTIDE SEQUENCE</scope>
    <source>
        <strain evidence="9">BS30m-G43</strain>
    </source>
</reference>
<comment type="caution">
    <text evidence="9">The sequence shown here is derived from an EMBL/GenBank/DDBJ whole genome shotgun (WGS) entry which is preliminary data.</text>
</comment>
<dbReference type="GO" id="GO:0019752">
    <property type="term" value="P:carboxylic acid metabolic process"/>
    <property type="evidence" value="ECO:0007669"/>
    <property type="project" value="UniProtKB-ARBA"/>
</dbReference>
<dbReference type="GO" id="GO:0046872">
    <property type="term" value="F:metal ion binding"/>
    <property type="evidence" value="ECO:0007669"/>
    <property type="project" value="UniProtKB-KW"/>
</dbReference>
<dbReference type="SUPFAM" id="SSF56529">
    <property type="entry name" value="FAH"/>
    <property type="match status" value="1"/>
</dbReference>
<keyword evidence="9" id="KW-0378">Hydrolase</keyword>
<evidence type="ECO:0000259" key="8">
    <source>
        <dbReference type="Pfam" id="PF01557"/>
    </source>
</evidence>
<dbReference type="InterPro" id="IPR051121">
    <property type="entry name" value="FAH"/>
</dbReference>
<keyword evidence="2" id="KW-0479">Metal-binding</keyword>
<dbReference type="GO" id="GO:0016787">
    <property type="term" value="F:hydrolase activity"/>
    <property type="evidence" value="ECO:0007669"/>
    <property type="project" value="UniProtKB-KW"/>
</dbReference>
<dbReference type="Proteomes" id="UP000705230">
    <property type="component" value="Unassembled WGS sequence"/>
</dbReference>
<comment type="pathway">
    <text evidence="6">Aromatic compound metabolism; 4-hydroxyphenylacetate degradation; pyruvate and succinate semialdehyde from 4-hydroxyphenylacetate: step 4/7.</text>
</comment>
<dbReference type="PANTHER" id="PTHR42796">
    <property type="entry name" value="FUMARYLACETOACETATE HYDROLASE DOMAIN-CONTAINING PROTEIN 2A-RELATED"/>
    <property type="match status" value="1"/>
</dbReference>
<dbReference type="PANTHER" id="PTHR42796:SF4">
    <property type="entry name" value="FUMARYLACETOACETATE HYDROLASE DOMAIN-CONTAINING PROTEIN 2A"/>
    <property type="match status" value="1"/>
</dbReference>
<evidence type="ECO:0000256" key="7">
    <source>
        <dbReference type="ARBA" id="ARBA00060680"/>
    </source>
</evidence>